<dbReference type="Proteomes" id="UP001321479">
    <property type="component" value="Segment"/>
</dbReference>
<dbReference type="RefSeq" id="YP_010841189.1">
    <property type="nucleotide sequence ID" value="NC_079139.1"/>
</dbReference>
<evidence type="ECO:0000313" key="1">
    <source>
        <dbReference type="EMBL" id="BCS82581.1"/>
    </source>
</evidence>
<protein>
    <submittedName>
        <fullName evidence="1">Ankyrin repeat-containing protein</fullName>
    </submittedName>
</protein>
<keyword evidence="2" id="KW-1185">Reference proteome</keyword>
<evidence type="ECO:0000313" key="2">
    <source>
        <dbReference type="Proteomes" id="UP001321479"/>
    </source>
</evidence>
<reference evidence="1 2" key="1">
    <citation type="submission" date="2021-02" db="EMBL/GenBank/DDBJ databases">
        <title>Cotonvirus japonicus, which uses Golgi apparatus of host cells for its virion factory, phylogenetically links tailed tupanvirus and icosahedral mimivirus.</title>
        <authorList>
            <person name="Takahashi H."/>
            <person name="Fukaya S."/>
            <person name="Song C."/>
            <person name="Murata K."/>
            <person name="Takemura M."/>
        </authorList>
    </citation>
    <scope>NUCLEOTIDE SEQUENCE [LARGE SCALE GENOMIC DNA]</scope>
</reference>
<dbReference type="EMBL" id="AP024483">
    <property type="protein sequence ID" value="BCS82581.1"/>
    <property type="molecule type" value="Genomic_DNA"/>
</dbReference>
<name>A0ABM7NR00_9VIRU</name>
<sequence length="319" mass="36760">MIAIVIFVLLFNTIIADKEMNDYHCGNCDENANCMVGLSEDLRSYNPKESLQNMIDFYYKCECRPGYSGDGYLCLANECQFDYECPSNYFHGKCIDGMCACREEDGFVWNPSFDNLIDKDVCQCDSNSILSWVDGKAVCIPNGQCVEKYHCAHLYEFEKSHCQQISSHQKYGQCLCNYGYEQHKKECHCPPHKREVWDTSVGQYVCLDSSQCLNKYDCINNRSYNELIECQFKSKLFDSCDCDNGFYFDSEIQECIHTEDKTITYPCLSNLYLDSLGTCGCENGFIFDPKTQKCICDEGIIILSYNKTKFCVKENNNFL</sequence>
<dbReference type="GeneID" id="80557786"/>
<accession>A0ABM7NR00</accession>
<organism evidence="1 2">
    <name type="scientific">Cotonvirus japonicus</name>
    <dbReference type="NCBI Taxonomy" id="2811091"/>
    <lineage>
        <taxon>Viruses</taxon>
        <taxon>Varidnaviria</taxon>
        <taxon>Bamfordvirae</taxon>
        <taxon>Nucleocytoviricota</taxon>
        <taxon>Megaviricetes</taxon>
        <taxon>Imitervirales</taxon>
        <taxon>Mimiviridae</taxon>
        <taxon>Megamimivirinae</taxon>
        <taxon>Cotonvirus</taxon>
        <taxon>Cotonvirus japonicum</taxon>
    </lineage>
</organism>
<proteinExistence type="predicted"/>
<dbReference type="Gene3D" id="2.10.25.10">
    <property type="entry name" value="Laminin"/>
    <property type="match status" value="1"/>
</dbReference>